<protein>
    <submittedName>
        <fullName evidence="1">Uncharacterized protein</fullName>
    </submittedName>
</protein>
<dbReference type="Pfam" id="PF11079">
    <property type="entry name" value="YqhG"/>
    <property type="match status" value="1"/>
</dbReference>
<accession>A0ABU1IJJ3</accession>
<evidence type="ECO:0000313" key="1">
    <source>
        <dbReference type="EMBL" id="MDR6224707.1"/>
    </source>
</evidence>
<gene>
    <name evidence="1" type="ORF">JOE21_000695</name>
</gene>
<proteinExistence type="predicted"/>
<reference evidence="1 2" key="1">
    <citation type="submission" date="2023-07" db="EMBL/GenBank/DDBJ databases">
        <title>Genomic Encyclopedia of Type Strains, Phase IV (KMG-IV): sequencing the most valuable type-strain genomes for metagenomic binning, comparative biology and taxonomic classification.</title>
        <authorList>
            <person name="Goeker M."/>
        </authorList>
    </citation>
    <scope>NUCLEOTIDE SEQUENCE [LARGE SCALE GENOMIC DNA]</scope>
    <source>
        <strain evidence="1 2">DSM 45903</strain>
    </source>
</reference>
<sequence>MEPNEVKAFTERYLEIYGCTLVERGEHYLQTRLSEEVDKDLVHRPFYWMYVEKMGLEPQASTLSFTFHADQAPEGMQSELLSFGSPRFSAILRSAREKGRFVRLYEESGTSARLWGQSRPYEPWLGVHFLVSFICDRKRDEIRDLGIDLRTGEIREGFHQDCLQKKWNQKLPAQRHILPHRLTLPEAAGELEYYLQGWIERQDAAWFREAKERLNQELKQIHAYYPEEWKMSDELHREKKQRLRETVWQYHPRVEVEVVGAGLFHLDPQKR</sequence>
<organism evidence="1 2">
    <name type="scientific">Desmospora profundinema</name>
    <dbReference type="NCBI Taxonomy" id="1571184"/>
    <lineage>
        <taxon>Bacteria</taxon>
        <taxon>Bacillati</taxon>
        <taxon>Bacillota</taxon>
        <taxon>Bacilli</taxon>
        <taxon>Bacillales</taxon>
        <taxon>Thermoactinomycetaceae</taxon>
        <taxon>Desmospora</taxon>
    </lineage>
</organism>
<keyword evidence="2" id="KW-1185">Reference proteome</keyword>
<comment type="caution">
    <text evidence="1">The sequence shown here is derived from an EMBL/GenBank/DDBJ whole genome shotgun (WGS) entry which is preliminary data.</text>
</comment>
<dbReference type="InterPro" id="IPR024562">
    <property type="entry name" value="YqhG"/>
</dbReference>
<name>A0ABU1IJJ3_9BACL</name>
<evidence type="ECO:0000313" key="2">
    <source>
        <dbReference type="Proteomes" id="UP001185012"/>
    </source>
</evidence>
<dbReference type="EMBL" id="JAVDQG010000001">
    <property type="protein sequence ID" value="MDR6224707.1"/>
    <property type="molecule type" value="Genomic_DNA"/>
</dbReference>
<dbReference type="RefSeq" id="WP_309862257.1">
    <property type="nucleotide sequence ID" value="NZ_JAVDQG010000001.1"/>
</dbReference>
<dbReference type="Proteomes" id="UP001185012">
    <property type="component" value="Unassembled WGS sequence"/>
</dbReference>